<keyword evidence="4" id="KW-0812">Transmembrane</keyword>
<evidence type="ECO:0000256" key="3">
    <source>
        <dbReference type="ARBA" id="ARBA00022475"/>
    </source>
</evidence>
<dbReference type="InterPro" id="IPR051907">
    <property type="entry name" value="DoxX-like_oxidoreductase"/>
</dbReference>
<organism evidence="7 8">
    <name type="scientific">Actinacidiphila alni</name>
    <dbReference type="NCBI Taxonomy" id="380248"/>
    <lineage>
        <taxon>Bacteria</taxon>
        <taxon>Bacillati</taxon>
        <taxon>Actinomycetota</taxon>
        <taxon>Actinomycetes</taxon>
        <taxon>Kitasatosporales</taxon>
        <taxon>Streptomycetaceae</taxon>
        <taxon>Actinacidiphila</taxon>
    </lineage>
</organism>
<proteinExistence type="inferred from homology"/>
<evidence type="ECO:0000256" key="2">
    <source>
        <dbReference type="ARBA" id="ARBA00006679"/>
    </source>
</evidence>
<keyword evidence="5" id="KW-1133">Transmembrane helix</keyword>
<comment type="subcellular location">
    <subcellularLocation>
        <location evidence="1">Cell membrane</location>
        <topology evidence="1">Multi-pass membrane protein</topology>
    </subcellularLocation>
</comment>
<keyword evidence="6" id="KW-0472">Membrane</keyword>
<evidence type="ECO:0000256" key="1">
    <source>
        <dbReference type="ARBA" id="ARBA00004651"/>
    </source>
</evidence>
<reference evidence="7 8" key="1">
    <citation type="submission" date="2016-10" db="EMBL/GenBank/DDBJ databases">
        <authorList>
            <person name="de Groot N.N."/>
        </authorList>
    </citation>
    <scope>NUCLEOTIDE SEQUENCE [LARGE SCALE GENOMIC DNA]</scope>
    <source>
        <strain evidence="7 8">CGMCC 4.3510</strain>
    </source>
</reference>
<dbReference type="AlphaFoldDB" id="A0A1I2H6Q9"/>
<dbReference type="Proteomes" id="UP000199323">
    <property type="component" value="Unassembled WGS sequence"/>
</dbReference>
<dbReference type="PANTHER" id="PTHR33452:SF1">
    <property type="entry name" value="INNER MEMBRANE PROTEIN YPHA-RELATED"/>
    <property type="match status" value="1"/>
</dbReference>
<evidence type="ECO:0000313" key="7">
    <source>
        <dbReference type="EMBL" id="SFF25874.1"/>
    </source>
</evidence>
<dbReference type="GO" id="GO:0005886">
    <property type="term" value="C:plasma membrane"/>
    <property type="evidence" value="ECO:0007669"/>
    <property type="project" value="UniProtKB-SubCell"/>
</dbReference>
<keyword evidence="3" id="KW-1003">Cell membrane</keyword>
<evidence type="ECO:0000313" key="8">
    <source>
        <dbReference type="Proteomes" id="UP000199323"/>
    </source>
</evidence>
<dbReference type="EMBL" id="FONG01000010">
    <property type="protein sequence ID" value="SFF25874.1"/>
    <property type="molecule type" value="Genomic_DNA"/>
</dbReference>
<dbReference type="Pfam" id="PF07681">
    <property type="entry name" value="DoxX"/>
    <property type="match status" value="1"/>
</dbReference>
<sequence length="167" mass="17465">MLASMFLSGGWSTLRDPAAVADTAAPVATPIAERIKGLPKDPEQLVRINGAVQVGAGVLLALGRAPRPAALLLAGTLVPTTLAAHPYWTVEDPAERARQRIHFFKNLSMLGGLLIAAADTHGKPSLAYRTRSGTLHATASVADHAHRAAAVTENAAESVRDRLRVGA</sequence>
<dbReference type="InterPro" id="IPR032808">
    <property type="entry name" value="DoxX"/>
</dbReference>
<gene>
    <name evidence="7" type="ORF">SAMN05216251_110156</name>
</gene>
<dbReference type="PANTHER" id="PTHR33452">
    <property type="entry name" value="OXIDOREDUCTASE CATD-RELATED"/>
    <property type="match status" value="1"/>
</dbReference>
<dbReference type="STRING" id="380248.SAMN05216251_110156"/>
<comment type="similarity">
    <text evidence="2">Belongs to the DoxX family.</text>
</comment>
<keyword evidence="8" id="KW-1185">Reference proteome</keyword>
<evidence type="ECO:0000256" key="5">
    <source>
        <dbReference type="ARBA" id="ARBA00022989"/>
    </source>
</evidence>
<name>A0A1I2H6Q9_9ACTN</name>
<evidence type="ECO:0000256" key="4">
    <source>
        <dbReference type="ARBA" id="ARBA00022692"/>
    </source>
</evidence>
<protein>
    <submittedName>
        <fullName evidence="7">Uncharacterized membrane protein YphA, DoxX/SURF4 family</fullName>
    </submittedName>
</protein>
<accession>A0A1I2H6Q9</accession>
<evidence type="ECO:0000256" key="6">
    <source>
        <dbReference type="ARBA" id="ARBA00023136"/>
    </source>
</evidence>